<name>G0RY27_CHATD</name>
<keyword evidence="1" id="KW-0472">Membrane</keyword>
<sequence length="236" mass="26004">MTALFPILLAALLLARPILSNTEKTIFLAPAASVASSDGRVSLLPLQKLPALTPEHNTLRTKLPAIFPNATYPRGAATWFRLDGLEEGKRYEVRVCWAATQPTNFYLITHTLSDVLSNPELFSSLQSYAPSPSFASAFEPDYLSEKPTILLRIQAQADFYTPPHGPHGELMRSPQPVDADVILDPYILNVLPRSLLGTVIYITGFGIVSWFVARRIARWVEGVASGDRDGKGEKKE</sequence>
<dbReference type="GeneID" id="18254555"/>
<evidence type="ECO:0000256" key="1">
    <source>
        <dbReference type="SAM" id="Phobius"/>
    </source>
</evidence>
<dbReference type="GO" id="GO:0005789">
    <property type="term" value="C:endoplasmic reticulum membrane"/>
    <property type="evidence" value="ECO:0007669"/>
    <property type="project" value="TreeGrafter"/>
</dbReference>
<keyword evidence="2" id="KW-0732">Signal</keyword>
<dbReference type="AlphaFoldDB" id="G0RY27"/>
<dbReference type="GO" id="GO:0006506">
    <property type="term" value="P:GPI anchor biosynthetic process"/>
    <property type="evidence" value="ECO:0007669"/>
    <property type="project" value="TreeGrafter"/>
</dbReference>
<dbReference type="PANTHER" id="PTHR28022">
    <property type="entry name" value="GPI MANNOSYLTRANSFERASE 2 SUBUNIT PGA1"/>
    <property type="match status" value="1"/>
</dbReference>
<feature type="chain" id="PRO_5003409134" evidence="2">
    <location>
        <begin position="21"/>
        <end position="236"/>
    </location>
</feature>
<protein>
    <submittedName>
        <fullName evidence="3">Uncharacterized protein</fullName>
    </submittedName>
</protein>
<accession>G0RY27</accession>
<dbReference type="OMA" id="EVRVCWL"/>
<evidence type="ECO:0000313" key="3">
    <source>
        <dbReference type="EMBL" id="EGS23813.1"/>
    </source>
</evidence>
<feature type="signal peptide" evidence="2">
    <location>
        <begin position="1"/>
        <end position="20"/>
    </location>
</feature>
<dbReference type="HOGENOM" id="CLU_062870_0_0_1"/>
<dbReference type="PANTHER" id="PTHR28022:SF1">
    <property type="entry name" value="GPI MANNOSYLTRANSFERASE 2 SUBUNIT PGA1"/>
    <property type="match status" value="1"/>
</dbReference>
<dbReference type="EMBL" id="GL988032">
    <property type="protein sequence ID" value="EGS23813.1"/>
    <property type="molecule type" value="Genomic_DNA"/>
</dbReference>
<dbReference type="RefSeq" id="XP_006691055.1">
    <property type="nucleotide sequence ID" value="XM_006690992.1"/>
</dbReference>
<gene>
    <name evidence="3" type="ORF">CTHT_0005170</name>
</gene>
<reference evidence="3 4" key="1">
    <citation type="journal article" date="2011" name="Cell">
        <title>Insight into structure and assembly of the nuclear pore complex by utilizing the genome of a eukaryotic thermophile.</title>
        <authorList>
            <person name="Amlacher S."/>
            <person name="Sarges P."/>
            <person name="Flemming D."/>
            <person name="van Noort V."/>
            <person name="Kunze R."/>
            <person name="Devos D.P."/>
            <person name="Arumugam M."/>
            <person name="Bork P."/>
            <person name="Hurt E."/>
        </authorList>
    </citation>
    <scope>NUCLEOTIDE SEQUENCE [LARGE SCALE GENOMIC DNA]</scope>
    <source>
        <strain evidence="4">DSM 1495 / CBS 144.50 / IMI 039719</strain>
    </source>
</reference>
<keyword evidence="1" id="KW-1133">Transmembrane helix</keyword>
<dbReference type="Pfam" id="PF10333">
    <property type="entry name" value="Pga1"/>
    <property type="match status" value="1"/>
</dbReference>
<evidence type="ECO:0000313" key="4">
    <source>
        <dbReference type="Proteomes" id="UP000008066"/>
    </source>
</evidence>
<dbReference type="KEGG" id="cthr:CTHT_0005170"/>
<dbReference type="eggNOG" id="ENOG502S55X">
    <property type="taxonomic scope" value="Eukaryota"/>
</dbReference>
<organism evidence="4">
    <name type="scientific">Chaetomium thermophilum (strain DSM 1495 / CBS 144.50 / IMI 039719)</name>
    <name type="common">Thermochaetoides thermophila</name>
    <dbReference type="NCBI Taxonomy" id="759272"/>
    <lineage>
        <taxon>Eukaryota</taxon>
        <taxon>Fungi</taxon>
        <taxon>Dikarya</taxon>
        <taxon>Ascomycota</taxon>
        <taxon>Pezizomycotina</taxon>
        <taxon>Sordariomycetes</taxon>
        <taxon>Sordariomycetidae</taxon>
        <taxon>Sordariales</taxon>
        <taxon>Chaetomiaceae</taxon>
        <taxon>Thermochaetoides</taxon>
    </lineage>
</organism>
<dbReference type="OrthoDB" id="3360032at2759"/>
<keyword evidence="1" id="KW-0812">Transmembrane</keyword>
<dbReference type="InterPro" id="IPR019433">
    <property type="entry name" value="GPI_ManTrfase_II_coact_Pga1"/>
</dbReference>
<dbReference type="GO" id="GO:0031501">
    <property type="term" value="C:mannosyltransferase complex"/>
    <property type="evidence" value="ECO:0007669"/>
    <property type="project" value="TreeGrafter"/>
</dbReference>
<keyword evidence="4" id="KW-1185">Reference proteome</keyword>
<feature type="transmembrane region" description="Helical" evidence="1">
    <location>
        <begin position="195"/>
        <end position="213"/>
    </location>
</feature>
<proteinExistence type="predicted"/>
<dbReference type="Proteomes" id="UP000008066">
    <property type="component" value="Unassembled WGS sequence"/>
</dbReference>
<evidence type="ECO:0000256" key="2">
    <source>
        <dbReference type="SAM" id="SignalP"/>
    </source>
</evidence>
<dbReference type="GO" id="GO:0000030">
    <property type="term" value="F:mannosyltransferase activity"/>
    <property type="evidence" value="ECO:0007669"/>
    <property type="project" value="TreeGrafter"/>
</dbReference>